<proteinExistence type="predicted"/>
<evidence type="ECO:0000256" key="1">
    <source>
        <dbReference type="SAM" id="MobiDB-lite"/>
    </source>
</evidence>
<keyword evidence="3" id="KW-1185">Reference proteome</keyword>
<feature type="compositionally biased region" description="Basic and acidic residues" evidence="1">
    <location>
        <begin position="72"/>
        <end position="85"/>
    </location>
</feature>
<evidence type="ECO:0000313" key="3">
    <source>
        <dbReference type="Proteomes" id="UP000239494"/>
    </source>
</evidence>
<organism evidence="2 3">
    <name type="scientific">Umezawaea tangerina</name>
    <dbReference type="NCBI Taxonomy" id="84725"/>
    <lineage>
        <taxon>Bacteria</taxon>
        <taxon>Bacillati</taxon>
        <taxon>Actinomycetota</taxon>
        <taxon>Actinomycetes</taxon>
        <taxon>Pseudonocardiales</taxon>
        <taxon>Pseudonocardiaceae</taxon>
        <taxon>Umezawaea</taxon>
    </lineage>
</organism>
<protein>
    <submittedName>
        <fullName evidence="2">Uncharacterized protein</fullName>
    </submittedName>
</protein>
<sequence length="85" mass="9151">MTTDYSTAVLTTVSGGVRTVEQADDLIGVHDDLVQALTRTGVLDGDHLTLDTAGEYRYRRLGPSETTPGVTRYERVHSGPSKADS</sequence>
<dbReference type="RefSeq" id="WP_106193902.1">
    <property type="nucleotide sequence ID" value="NZ_PVTF01000014.1"/>
</dbReference>
<dbReference type="Proteomes" id="UP000239494">
    <property type="component" value="Unassembled WGS sequence"/>
</dbReference>
<comment type="caution">
    <text evidence="2">The sequence shown here is derived from an EMBL/GenBank/DDBJ whole genome shotgun (WGS) entry which is preliminary data.</text>
</comment>
<dbReference type="EMBL" id="PVTF01000014">
    <property type="protein sequence ID" value="PRY35366.1"/>
    <property type="molecule type" value="Genomic_DNA"/>
</dbReference>
<evidence type="ECO:0000313" key="2">
    <source>
        <dbReference type="EMBL" id="PRY35366.1"/>
    </source>
</evidence>
<dbReference type="AlphaFoldDB" id="A0A2T0SPP0"/>
<reference evidence="2 3" key="1">
    <citation type="submission" date="2018-03" db="EMBL/GenBank/DDBJ databases">
        <title>Genomic Encyclopedia of Archaeal and Bacterial Type Strains, Phase II (KMG-II): from individual species to whole genera.</title>
        <authorList>
            <person name="Goeker M."/>
        </authorList>
    </citation>
    <scope>NUCLEOTIDE SEQUENCE [LARGE SCALE GENOMIC DNA]</scope>
    <source>
        <strain evidence="2 3">DSM 44720</strain>
    </source>
</reference>
<name>A0A2T0SPP0_9PSEU</name>
<gene>
    <name evidence="2" type="ORF">CLV43_114284</name>
</gene>
<accession>A0A2T0SPP0</accession>
<feature type="region of interest" description="Disordered" evidence="1">
    <location>
        <begin position="60"/>
        <end position="85"/>
    </location>
</feature>